<evidence type="ECO:0000256" key="2">
    <source>
        <dbReference type="PROSITE-ProRule" id="PRU01133"/>
    </source>
</evidence>
<dbReference type="RefSeq" id="XP_013338910.1">
    <property type="nucleotide sequence ID" value="XM_013483456.1"/>
</dbReference>
<dbReference type="InterPro" id="IPR011323">
    <property type="entry name" value="Mss4/transl-control_tumour"/>
</dbReference>
<accession>A0A074XXZ2</accession>
<dbReference type="PROSITE" id="PS01003">
    <property type="entry name" value="TCTP_2"/>
    <property type="match status" value="1"/>
</dbReference>
<dbReference type="PANTHER" id="PTHR11991">
    <property type="entry name" value="TRANSLATIONALLY CONTROLLED TUMOR PROTEIN-RELATED"/>
    <property type="match status" value="1"/>
</dbReference>
<dbReference type="InterPro" id="IPR034737">
    <property type="entry name" value="TCTP"/>
</dbReference>
<dbReference type="GO" id="GO:0005509">
    <property type="term" value="F:calcium ion binding"/>
    <property type="evidence" value="ECO:0007669"/>
    <property type="project" value="TreeGrafter"/>
</dbReference>
<dbReference type="FunFam" id="2.170.150.10:FF:000002">
    <property type="entry name" value="Translationally-controlled tumor protein homolog"/>
    <property type="match status" value="1"/>
</dbReference>
<dbReference type="PROSITE" id="PS01002">
    <property type="entry name" value="TCTP_1"/>
    <property type="match status" value="1"/>
</dbReference>
<keyword evidence="5" id="KW-1185">Reference proteome</keyword>
<evidence type="ECO:0000259" key="3">
    <source>
        <dbReference type="PROSITE" id="PS51797"/>
    </source>
</evidence>
<evidence type="ECO:0000313" key="5">
    <source>
        <dbReference type="Proteomes" id="UP000030641"/>
    </source>
</evidence>
<dbReference type="FunCoup" id="A0A074XXZ2">
    <property type="interactions" value="865"/>
</dbReference>
<dbReference type="PRINTS" id="PR01653">
    <property type="entry name" value="TCTPROTEIN"/>
</dbReference>
<dbReference type="Pfam" id="PF00838">
    <property type="entry name" value="TCTP"/>
    <property type="match status" value="1"/>
</dbReference>
<evidence type="ECO:0000313" key="4">
    <source>
        <dbReference type="EMBL" id="KEQ90438.1"/>
    </source>
</evidence>
<dbReference type="Proteomes" id="UP000030641">
    <property type="component" value="Unassembled WGS sequence"/>
</dbReference>
<organism evidence="4 5">
    <name type="scientific">Aureobasidium subglaciale (strain EXF-2481)</name>
    <name type="common">Aureobasidium pullulans var. subglaciale</name>
    <dbReference type="NCBI Taxonomy" id="1043005"/>
    <lineage>
        <taxon>Eukaryota</taxon>
        <taxon>Fungi</taxon>
        <taxon>Dikarya</taxon>
        <taxon>Ascomycota</taxon>
        <taxon>Pezizomycotina</taxon>
        <taxon>Dothideomycetes</taxon>
        <taxon>Dothideomycetidae</taxon>
        <taxon>Dothideales</taxon>
        <taxon>Saccotheciaceae</taxon>
        <taxon>Aureobasidium</taxon>
    </lineage>
</organism>
<dbReference type="InterPro" id="IPR018105">
    <property type="entry name" value="Translational_control_tumour_p"/>
</dbReference>
<dbReference type="GeneID" id="25364977"/>
<sequence>MLIYKDVITGDEMISDSYDLKVTDNVIYEADCARITVGGDNIDIGANPSAEEGGDEGADDNTTSVIDVVHSFRLNETSFDKKSYLGHLKQYMKKVKESMKERNASDEEIKEFETGAQTFAKKVVGSFKDWEFFTGESMDPDGMVVLLNYREDGTTPYACFWKHGMTEMKV</sequence>
<protein>
    <recommendedName>
        <fullName evidence="1">Translationally-controlled tumor protein homolog</fullName>
    </recommendedName>
</protein>
<dbReference type="PROSITE" id="PS51797">
    <property type="entry name" value="TCTP_3"/>
    <property type="match status" value="1"/>
</dbReference>
<dbReference type="PANTHER" id="PTHR11991:SF0">
    <property type="entry name" value="TRANSLATIONALLY-CONTROLLED TUMOR PROTEIN"/>
    <property type="match status" value="1"/>
</dbReference>
<dbReference type="InterPro" id="IPR018103">
    <property type="entry name" value="Translation_control_tumour_CS"/>
</dbReference>
<dbReference type="AlphaFoldDB" id="A0A074XXZ2"/>
<comment type="similarity">
    <text evidence="2">Belongs to the TCTP family.</text>
</comment>
<dbReference type="Gene3D" id="2.170.150.10">
    <property type="entry name" value="Metal Binding Protein, Guanine Nucleotide Exchange Factor, Chain A"/>
    <property type="match status" value="1"/>
</dbReference>
<proteinExistence type="inferred from homology"/>
<dbReference type="STRING" id="1043005.A0A074XXZ2"/>
<dbReference type="OMA" id="CAMITEG"/>
<evidence type="ECO:0000256" key="1">
    <source>
        <dbReference type="ARBA" id="ARBA00014759"/>
    </source>
</evidence>
<gene>
    <name evidence="4" type="ORF">AUEXF2481DRAFT_33976</name>
</gene>
<dbReference type="EMBL" id="KL584791">
    <property type="protein sequence ID" value="KEQ90438.1"/>
    <property type="molecule type" value="Genomic_DNA"/>
</dbReference>
<dbReference type="OrthoDB" id="10248936at2759"/>
<dbReference type="HOGENOM" id="CLU_095877_0_0_1"/>
<dbReference type="InParanoid" id="A0A074XXZ2"/>
<reference evidence="4 5" key="1">
    <citation type="journal article" date="2014" name="BMC Genomics">
        <title>Genome sequencing of four Aureobasidium pullulans varieties: biotechnological potential, stress tolerance, and description of new species.</title>
        <authorList>
            <person name="Gostin Ar C."/>
            <person name="Ohm R.A."/>
            <person name="Kogej T."/>
            <person name="Sonjak S."/>
            <person name="Turk M."/>
            <person name="Zajc J."/>
            <person name="Zalar P."/>
            <person name="Grube M."/>
            <person name="Sun H."/>
            <person name="Han J."/>
            <person name="Sharma A."/>
            <person name="Chiniquy J."/>
            <person name="Ngan C.Y."/>
            <person name="Lipzen A."/>
            <person name="Barry K."/>
            <person name="Grigoriev I.V."/>
            <person name="Gunde-Cimerman N."/>
        </authorList>
    </citation>
    <scope>NUCLEOTIDE SEQUENCE [LARGE SCALE GENOMIC DNA]</scope>
    <source>
        <strain evidence="4 5">EXF-2481</strain>
    </source>
</reference>
<dbReference type="GO" id="GO:0005737">
    <property type="term" value="C:cytoplasm"/>
    <property type="evidence" value="ECO:0007669"/>
    <property type="project" value="TreeGrafter"/>
</dbReference>
<dbReference type="SUPFAM" id="SSF51316">
    <property type="entry name" value="Mss4-like"/>
    <property type="match status" value="1"/>
</dbReference>
<name>A0A074XXZ2_AURSE</name>
<feature type="domain" description="TCTP" evidence="3">
    <location>
        <begin position="1"/>
        <end position="170"/>
    </location>
</feature>
<dbReference type="InterPro" id="IPR011057">
    <property type="entry name" value="Mss4-like_sf"/>
</dbReference>